<evidence type="ECO:0000313" key="3">
    <source>
        <dbReference type="EMBL" id="MTW03723.1"/>
    </source>
</evidence>
<dbReference type="Pfam" id="PF14559">
    <property type="entry name" value="TPR_19"/>
    <property type="match status" value="1"/>
</dbReference>
<dbReference type="Gene3D" id="1.25.40.10">
    <property type="entry name" value="Tetratricopeptide repeat domain"/>
    <property type="match status" value="2"/>
</dbReference>
<accession>A0A6L6Q1K3</accession>
<organism evidence="3 4">
    <name type="scientific">Pseudoduganella ginsengisoli</name>
    <dbReference type="NCBI Taxonomy" id="1462440"/>
    <lineage>
        <taxon>Bacteria</taxon>
        <taxon>Pseudomonadati</taxon>
        <taxon>Pseudomonadota</taxon>
        <taxon>Betaproteobacteria</taxon>
        <taxon>Burkholderiales</taxon>
        <taxon>Oxalobacteraceae</taxon>
        <taxon>Telluria group</taxon>
        <taxon>Pseudoduganella</taxon>
    </lineage>
</organism>
<reference evidence="3 4" key="1">
    <citation type="submission" date="2019-11" db="EMBL/GenBank/DDBJ databases">
        <title>Type strains purchased from KCTC, JCM and DSMZ.</title>
        <authorList>
            <person name="Lu H."/>
        </authorList>
    </citation>
    <scope>NUCLEOTIDE SEQUENCE [LARGE SCALE GENOMIC DNA]</scope>
    <source>
        <strain evidence="3 4">KCTC 42409</strain>
    </source>
</reference>
<sequence length="624" mass="68453">MGVGVKSNKFPKRQDHPLKNAFAIVTLSAVLSGCAVVPWHAPAEAPAAPPAAPVIPAAPAPSPTEDTPAMQAVAAAAAVQANEALPSVDLTADLFYKLTKAELDFKRGQWQSAYVTMMVLAQQTRDPRLAQRSAEMALAAKQGGEAMAAIRLWRELAPESDEAAQYFLGFAVLGDDLSEAEQAFTQRLKKSPPAARGLAMFQMQQFLLRAKDKAAAFALMERVLAPYTGQLETHLVLAQGAFANNEALRAAAEARRALSIKPDSELALLTMAQVTPDPEIVKKLVTDFLAKYPQAREVRAAYARMLVEQKQYDKARNEFETLLKGQPDNPATLYALGIMAMQATDINAAEGYFQHFVEVLEKEGGEDRDPTKALLILAQIAEEKGDLAAAQGWLDRVDNNDARMMLTVRLKRAHLAARMGDLEGARKQLAQIKTDDPAEQAQIIQTDAQLLRDGGQPLEAYKVLEDGVLRYPNSPDLLYDFALAAEKMGKVELMETSLRKVMEMSPDNHHAYNALGYSLAERNQRLDEAYALIDKAMQMAPGDPFIMDSLGWVNYRMGKLKEAETLLRRAYALRSDPEIAVHLGEVLWAQGDKAGAQGLWREARAKDPHNDVLKSTLARLNTSL</sequence>
<keyword evidence="2" id="KW-0472">Membrane</keyword>
<dbReference type="Proteomes" id="UP000484015">
    <property type="component" value="Unassembled WGS sequence"/>
</dbReference>
<keyword evidence="2" id="KW-1133">Transmembrane helix</keyword>
<comment type="caution">
    <text evidence="3">The sequence shown here is derived from an EMBL/GenBank/DDBJ whole genome shotgun (WGS) entry which is preliminary data.</text>
</comment>
<gene>
    <name evidence="3" type="ORF">GM668_16695</name>
</gene>
<feature type="transmembrane region" description="Helical" evidence="2">
    <location>
        <begin position="21"/>
        <end position="41"/>
    </location>
</feature>
<proteinExistence type="predicted"/>
<protein>
    <submittedName>
        <fullName evidence="3">Tetratricopeptide repeat protein</fullName>
    </submittedName>
</protein>
<dbReference type="EMBL" id="WNLA01000011">
    <property type="protein sequence ID" value="MTW03723.1"/>
    <property type="molecule type" value="Genomic_DNA"/>
</dbReference>
<dbReference type="PROSITE" id="PS50005">
    <property type="entry name" value="TPR"/>
    <property type="match status" value="1"/>
</dbReference>
<dbReference type="OrthoDB" id="9766710at2"/>
<evidence type="ECO:0000256" key="2">
    <source>
        <dbReference type="SAM" id="Phobius"/>
    </source>
</evidence>
<keyword evidence="2" id="KW-0812">Transmembrane</keyword>
<dbReference type="PROSITE" id="PS51257">
    <property type="entry name" value="PROKAR_LIPOPROTEIN"/>
    <property type="match status" value="1"/>
</dbReference>
<evidence type="ECO:0000256" key="1">
    <source>
        <dbReference type="PROSITE-ProRule" id="PRU00339"/>
    </source>
</evidence>
<dbReference type="InterPro" id="IPR019734">
    <property type="entry name" value="TPR_rpt"/>
</dbReference>
<feature type="repeat" description="TPR" evidence="1">
    <location>
        <begin position="296"/>
        <end position="329"/>
    </location>
</feature>
<keyword evidence="4" id="KW-1185">Reference proteome</keyword>
<dbReference type="SUPFAM" id="SSF48452">
    <property type="entry name" value="TPR-like"/>
    <property type="match status" value="2"/>
</dbReference>
<dbReference type="InterPro" id="IPR011990">
    <property type="entry name" value="TPR-like_helical_dom_sf"/>
</dbReference>
<keyword evidence="1" id="KW-0802">TPR repeat</keyword>
<dbReference type="Pfam" id="PF13432">
    <property type="entry name" value="TPR_16"/>
    <property type="match status" value="2"/>
</dbReference>
<dbReference type="AlphaFoldDB" id="A0A6L6Q1K3"/>
<evidence type="ECO:0000313" key="4">
    <source>
        <dbReference type="Proteomes" id="UP000484015"/>
    </source>
</evidence>
<dbReference type="PANTHER" id="PTHR12558:SF13">
    <property type="entry name" value="CELL DIVISION CYCLE PROTEIN 27 HOMOLOG"/>
    <property type="match status" value="1"/>
</dbReference>
<dbReference type="PANTHER" id="PTHR12558">
    <property type="entry name" value="CELL DIVISION CYCLE 16,23,27"/>
    <property type="match status" value="1"/>
</dbReference>
<name>A0A6L6Q1K3_9BURK</name>
<dbReference type="SMART" id="SM00028">
    <property type="entry name" value="TPR"/>
    <property type="match status" value="4"/>
</dbReference>
<dbReference type="SUPFAM" id="SSF81901">
    <property type="entry name" value="HCP-like"/>
    <property type="match status" value="1"/>
</dbReference>